<gene>
    <name evidence="2" type="ORF">CROQUDRAFT_101931</name>
</gene>
<keyword evidence="3" id="KW-1185">Reference proteome</keyword>
<feature type="compositionally biased region" description="Low complexity" evidence="1">
    <location>
        <begin position="1"/>
        <end position="21"/>
    </location>
</feature>
<protein>
    <submittedName>
        <fullName evidence="2">Uncharacterized protein</fullName>
    </submittedName>
</protein>
<organism evidence="2 3">
    <name type="scientific">Cronartium quercuum f. sp. fusiforme G11</name>
    <dbReference type="NCBI Taxonomy" id="708437"/>
    <lineage>
        <taxon>Eukaryota</taxon>
        <taxon>Fungi</taxon>
        <taxon>Dikarya</taxon>
        <taxon>Basidiomycota</taxon>
        <taxon>Pucciniomycotina</taxon>
        <taxon>Pucciniomycetes</taxon>
        <taxon>Pucciniales</taxon>
        <taxon>Coleosporiaceae</taxon>
        <taxon>Cronartium</taxon>
    </lineage>
</organism>
<proteinExistence type="predicted"/>
<evidence type="ECO:0000313" key="3">
    <source>
        <dbReference type="Proteomes" id="UP000886653"/>
    </source>
</evidence>
<dbReference type="Proteomes" id="UP000886653">
    <property type="component" value="Unassembled WGS sequence"/>
</dbReference>
<dbReference type="AlphaFoldDB" id="A0A9P6N7J8"/>
<feature type="compositionally biased region" description="Pro residues" evidence="1">
    <location>
        <begin position="27"/>
        <end position="37"/>
    </location>
</feature>
<feature type="region of interest" description="Disordered" evidence="1">
    <location>
        <begin position="1"/>
        <end position="41"/>
    </location>
</feature>
<reference evidence="2" key="1">
    <citation type="submission" date="2013-11" db="EMBL/GenBank/DDBJ databases">
        <title>Genome sequence of the fusiform rust pathogen reveals effectors for host alternation and coevolution with pine.</title>
        <authorList>
            <consortium name="DOE Joint Genome Institute"/>
            <person name="Smith K."/>
            <person name="Pendleton A."/>
            <person name="Kubisiak T."/>
            <person name="Anderson C."/>
            <person name="Salamov A."/>
            <person name="Aerts A."/>
            <person name="Riley R."/>
            <person name="Clum A."/>
            <person name="Lindquist E."/>
            <person name="Ence D."/>
            <person name="Campbell M."/>
            <person name="Kronenberg Z."/>
            <person name="Feau N."/>
            <person name="Dhillon B."/>
            <person name="Hamelin R."/>
            <person name="Burleigh J."/>
            <person name="Smith J."/>
            <person name="Yandell M."/>
            <person name="Nelson C."/>
            <person name="Grigoriev I."/>
            <person name="Davis J."/>
        </authorList>
    </citation>
    <scope>NUCLEOTIDE SEQUENCE</scope>
    <source>
        <strain evidence="2">G11</strain>
    </source>
</reference>
<evidence type="ECO:0000256" key="1">
    <source>
        <dbReference type="SAM" id="MobiDB-lite"/>
    </source>
</evidence>
<name>A0A9P6N7J8_9BASI</name>
<evidence type="ECO:0000313" key="2">
    <source>
        <dbReference type="EMBL" id="KAG0139217.1"/>
    </source>
</evidence>
<dbReference type="EMBL" id="MU167698">
    <property type="protein sequence ID" value="KAG0139217.1"/>
    <property type="molecule type" value="Genomic_DNA"/>
</dbReference>
<accession>A0A9P6N7J8</accession>
<sequence length="111" mass="12296">MCPSPFSSPSLPFTSSHSHLPTLKIPTPMPPSNPPDPHQNCKYLADQHMELLDVCPVHWNWADEVAEAEAAQPAMMEDNLMDVWLEATKHTSTDGNIVFSSMVVKLVTTLL</sequence>
<comment type="caution">
    <text evidence="2">The sequence shown here is derived from an EMBL/GenBank/DDBJ whole genome shotgun (WGS) entry which is preliminary data.</text>
</comment>